<reference evidence="2" key="1">
    <citation type="journal article" date="2019" name="BMC Genomics">
        <title>A new reference genome for Sorghum bicolor reveals high levels of sequence similarity between sweet and grain genotypes: implications for the genetics of sugar metabolism.</title>
        <authorList>
            <person name="Cooper E.A."/>
            <person name="Brenton Z.W."/>
            <person name="Flinn B.S."/>
            <person name="Jenkins J."/>
            <person name="Shu S."/>
            <person name="Flowers D."/>
            <person name="Luo F."/>
            <person name="Wang Y."/>
            <person name="Xia P."/>
            <person name="Barry K."/>
            <person name="Daum C."/>
            <person name="Lipzen A."/>
            <person name="Yoshinaga Y."/>
            <person name="Schmutz J."/>
            <person name="Saski C."/>
            <person name="Vermerris W."/>
            <person name="Kresovich S."/>
        </authorList>
    </citation>
    <scope>NUCLEOTIDE SEQUENCE</scope>
</reference>
<proteinExistence type="predicted"/>
<gene>
    <name evidence="2" type="ORF">BDA96_02G108300</name>
</gene>
<feature type="region of interest" description="Disordered" evidence="1">
    <location>
        <begin position="1"/>
        <end position="30"/>
    </location>
</feature>
<evidence type="ECO:0000256" key="1">
    <source>
        <dbReference type="SAM" id="MobiDB-lite"/>
    </source>
</evidence>
<feature type="compositionally biased region" description="Basic residues" evidence="1">
    <location>
        <begin position="16"/>
        <end position="30"/>
    </location>
</feature>
<comment type="caution">
    <text evidence="2">The sequence shown here is derived from an EMBL/GenBank/DDBJ whole genome shotgun (WGS) entry which is preliminary data.</text>
</comment>
<dbReference type="AlphaFoldDB" id="A0A921US32"/>
<reference evidence="2" key="2">
    <citation type="submission" date="2020-10" db="EMBL/GenBank/DDBJ databases">
        <authorList>
            <person name="Cooper E.A."/>
            <person name="Brenton Z.W."/>
            <person name="Flinn B.S."/>
            <person name="Jenkins J."/>
            <person name="Shu S."/>
            <person name="Flowers D."/>
            <person name="Luo F."/>
            <person name="Wang Y."/>
            <person name="Xia P."/>
            <person name="Barry K."/>
            <person name="Daum C."/>
            <person name="Lipzen A."/>
            <person name="Yoshinaga Y."/>
            <person name="Schmutz J."/>
            <person name="Saski C."/>
            <person name="Vermerris W."/>
            <person name="Kresovich S."/>
        </authorList>
    </citation>
    <scope>NUCLEOTIDE SEQUENCE</scope>
</reference>
<name>A0A921US32_SORBI</name>
<evidence type="ECO:0000313" key="2">
    <source>
        <dbReference type="EMBL" id="KAG0542487.1"/>
    </source>
</evidence>
<accession>A0A921US32</accession>
<dbReference type="EMBL" id="CM027681">
    <property type="protein sequence ID" value="KAG0542487.1"/>
    <property type="molecule type" value="Genomic_DNA"/>
</dbReference>
<dbReference type="Proteomes" id="UP000807115">
    <property type="component" value="Chromosome 2"/>
</dbReference>
<organism evidence="2 3">
    <name type="scientific">Sorghum bicolor</name>
    <name type="common">Sorghum</name>
    <name type="synonym">Sorghum vulgare</name>
    <dbReference type="NCBI Taxonomy" id="4558"/>
    <lineage>
        <taxon>Eukaryota</taxon>
        <taxon>Viridiplantae</taxon>
        <taxon>Streptophyta</taxon>
        <taxon>Embryophyta</taxon>
        <taxon>Tracheophyta</taxon>
        <taxon>Spermatophyta</taxon>
        <taxon>Magnoliopsida</taxon>
        <taxon>Liliopsida</taxon>
        <taxon>Poales</taxon>
        <taxon>Poaceae</taxon>
        <taxon>PACMAD clade</taxon>
        <taxon>Panicoideae</taxon>
        <taxon>Andropogonodae</taxon>
        <taxon>Andropogoneae</taxon>
        <taxon>Sorghinae</taxon>
        <taxon>Sorghum</taxon>
    </lineage>
</organism>
<evidence type="ECO:0000313" key="3">
    <source>
        <dbReference type="Proteomes" id="UP000807115"/>
    </source>
</evidence>
<sequence length="68" mass="8276">MLHAALSSRTAMAPFARHKRTRTRGASRWRRRRFLMHRRQALGRAHRRRLRETALFFTVDKCMQLHTF</sequence>
<protein>
    <submittedName>
        <fullName evidence="2">Uncharacterized protein</fullName>
    </submittedName>
</protein>